<dbReference type="Proteomes" id="UP001341820">
    <property type="component" value="Unassembled WGS sequence"/>
</dbReference>
<keyword evidence="2" id="KW-1185">Reference proteome</keyword>
<dbReference type="RefSeq" id="WP_328235900.1">
    <property type="nucleotide sequence ID" value="NZ_JAROAS010000001.1"/>
</dbReference>
<dbReference type="EMBL" id="JAROAS010000001">
    <property type="protein sequence ID" value="MED4126659.1"/>
    <property type="molecule type" value="Genomic_DNA"/>
</dbReference>
<gene>
    <name evidence="1" type="ORF">P5F74_00705</name>
</gene>
<dbReference type="Gene3D" id="3.10.490.10">
    <property type="entry name" value="Gamma-glutamyl cyclotransferase-like"/>
    <property type="match status" value="1"/>
</dbReference>
<evidence type="ECO:0008006" key="3">
    <source>
        <dbReference type="Google" id="ProtNLM"/>
    </source>
</evidence>
<sequence length="201" mass="23174">MKYVWYASYGSNLLEERFLCYIRGGQPAGSTESEPGARDPSLPLRSIQFSMPYPLYFAKERTKWGKGGVAFIRNKRNEQAYTLSKAYLITLDQFIDVVRQENRLETISIDFDTLFKEGSIELTDGWYNKLLVAGYQDDLPVLTFTSHQDWPLEEEKAPASSYEETLLNGLFELGLTKIEAKRYVKAHYPSNERQEEDARGE</sequence>
<reference evidence="1 2" key="1">
    <citation type="submission" date="2023-03" db="EMBL/GenBank/DDBJ databases">
        <title>Bacillus Genome Sequencing.</title>
        <authorList>
            <person name="Dunlap C."/>
        </authorList>
    </citation>
    <scope>NUCLEOTIDE SEQUENCE [LARGE SCALE GENOMIC DNA]</scope>
    <source>
        <strain evidence="1 2">B-4107</strain>
    </source>
</reference>
<protein>
    <recommendedName>
        <fullName evidence="3">Histone deacetylase</fullName>
    </recommendedName>
</protein>
<comment type="caution">
    <text evidence="1">The sequence shown here is derived from an EMBL/GenBank/DDBJ whole genome shotgun (WGS) entry which is preliminary data.</text>
</comment>
<evidence type="ECO:0000313" key="1">
    <source>
        <dbReference type="EMBL" id="MED4126659.1"/>
    </source>
</evidence>
<organism evidence="1 2">
    <name type="scientific">Shouchella miscanthi</name>
    <dbReference type="NCBI Taxonomy" id="2598861"/>
    <lineage>
        <taxon>Bacteria</taxon>
        <taxon>Bacillati</taxon>
        <taxon>Bacillota</taxon>
        <taxon>Bacilli</taxon>
        <taxon>Bacillales</taxon>
        <taxon>Bacillaceae</taxon>
        <taxon>Shouchella</taxon>
    </lineage>
</organism>
<name>A0ABU6NEN7_9BACI</name>
<evidence type="ECO:0000313" key="2">
    <source>
        <dbReference type="Proteomes" id="UP001341820"/>
    </source>
</evidence>
<proteinExistence type="predicted"/>
<accession>A0ABU6NEN7</accession>